<dbReference type="EMBL" id="CP040765">
    <property type="protein sequence ID" value="QDA36915.1"/>
    <property type="molecule type" value="Genomic_DNA"/>
</dbReference>
<keyword evidence="2" id="KW-0614">Plasmid</keyword>
<accession>A0A4Y5SVS8</accession>
<dbReference type="Proteomes" id="UP000296374">
    <property type="component" value="Plasmid unnamed1"/>
</dbReference>
<gene>
    <name evidence="2" type="ORF">E4191_22985</name>
</gene>
<dbReference type="AlphaFoldDB" id="A0A4Y5SVS8"/>
<geneLocation type="plasmid" evidence="2 3">
    <name>unnamed1</name>
</geneLocation>
<feature type="compositionally biased region" description="Acidic residues" evidence="1">
    <location>
        <begin position="54"/>
        <end position="63"/>
    </location>
</feature>
<sequence>MSKMNFEDEIAALLNRIYASSPRDRYLAAEQLRNAVTAIKLPTLREDNFSGEDNLLDSDEEDPFNNVPV</sequence>
<protein>
    <submittedName>
        <fullName evidence="2">Uncharacterized protein</fullName>
    </submittedName>
</protein>
<dbReference type="KEGG" id="plia:E4191_22985"/>
<dbReference type="RefSeq" id="WP_139616595.1">
    <property type="nucleotide sequence ID" value="NZ_CP040765.1"/>
</dbReference>
<proteinExistence type="predicted"/>
<feature type="region of interest" description="Disordered" evidence="1">
    <location>
        <begin position="48"/>
        <end position="69"/>
    </location>
</feature>
<evidence type="ECO:0000256" key="1">
    <source>
        <dbReference type="SAM" id="MobiDB-lite"/>
    </source>
</evidence>
<evidence type="ECO:0000313" key="3">
    <source>
        <dbReference type="Proteomes" id="UP000296374"/>
    </source>
</evidence>
<organism evidence="2 3">
    <name type="scientific">Paracoccus liaowanqingii</name>
    <dbReference type="NCBI Taxonomy" id="2560053"/>
    <lineage>
        <taxon>Bacteria</taxon>
        <taxon>Pseudomonadati</taxon>
        <taxon>Pseudomonadota</taxon>
        <taxon>Alphaproteobacteria</taxon>
        <taxon>Rhodobacterales</taxon>
        <taxon>Paracoccaceae</taxon>
        <taxon>Paracoccus</taxon>
    </lineage>
</organism>
<name>A0A4Y5SVS8_9RHOB</name>
<reference evidence="3" key="1">
    <citation type="submission" date="2019-05" db="EMBL/GenBank/DDBJ databases">
        <title>Tamlana fucoidanivorans sp. nov., isolated from the surface of algae collected from Fujian province in China.</title>
        <authorList>
            <person name="Li J."/>
        </authorList>
    </citation>
    <scope>NUCLEOTIDE SEQUENCE [LARGE SCALE GENOMIC DNA]</scope>
    <source>
        <strain evidence="3">2251</strain>
        <plasmid evidence="3">unnamed1</plasmid>
    </source>
</reference>
<evidence type="ECO:0000313" key="2">
    <source>
        <dbReference type="EMBL" id="QDA36915.1"/>
    </source>
</evidence>